<feature type="domain" description="Phosphoribosyltransferase" evidence="12">
    <location>
        <begin position="12"/>
        <end position="215"/>
    </location>
</feature>
<evidence type="ECO:0000256" key="6">
    <source>
        <dbReference type="ARBA" id="ARBA00022679"/>
    </source>
</evidence>
<comment type="caution">
    <text evidence="13">The sequence shown here is derived from an EMBL/GenBank/DDBJ whole genome shotgun (WGS) entry which is preliminary data.</text>
</comment>
<feature type="binding site" evidence="11">
    <location>
        <position position="201"/>
    </location>
    <ligand>
        <name>uracil</name>
        <dbReference type="ChEBI" id="CHEBI:17568"/>
    </ligand>
</feature>
<evidence type="ECO:0000313" key="13">
    <source>
        <dbReference type="EMBL" id="MFD2262309.1"/>
    </source>
</evidence>
<dbReference type="NCBIfam" id="TIGR01091">
    <property type="entry name" value="upp"/>
    <property type="match status" value="1"/>
</dbReference>
<organism evidence="13 14">
    <name type="scientific">Lacibacterium aquatile</name>
    <dbReference type="NCBI Taxonomy" id="1168082"/>
    <lineage>
        <taxon>Bacteria</taxon>
        <taxon>Pseudomonadati</taxon>
        <taxon>Pseudomonadota</taxon>
        <taxon>Alphaproteobacteria</taxon>
        <taxon>Rhodospirillales</taxon>
        <taxon>Rhodospirillaceae</taxon>
    </lineage>
</organism>
<feature type="binding site" evidence="11">
    <location>
        <position position="85"/>
    </location>
    <ligand>
        <name>5-phospho-alpha-D-ribose 1-diphosphate</name>
        <dbReference type="ChEBI" id="CHEBI:58017"/>
    </ligand>
</feature>
<comment type="cofactor">
    <cofactor evidence="11">
        <name>Mg(2+)</name>
        <dbReference type="ChEBI" id="CHEBI:18420"/>
    </cofactor>
    <text evidence="11">Binds 1 Mg(2+) ion per subunit. The magnesium is bound as Mg-PRPP.</text>
</comment>
<dbReference type="Proteomes" id="UP001597295">
    <property type="component" value="Unassembled WGS sequence"/>
</dbReference>
<dbReference type="InterPro" id="IPR000836">
    <property type="entry name" value="PRTase_dom"/>
</dbReference>
<comment type="pathway">
    <text evidence="1 11">Pyrimidine metabolism; UMP biosynthesis via salvage pathway; UMP from uracil: step 1/1.</text>
</comment>
<evidence type="ECO:0000256" key="2">
    <source>
        <dbReference type="ARBA" id="ARBA00009516"/>
    </source>
</evidence>
<dbReference type="InterPro" id="IPR029057">
    <property type="entry name" value="PRTase-like"/>
</dbReference>
<keyword evidence="7 11" id="KW-0547">Nucleotide-binding</keyword>
<dbReference type="EMBL" id="JBHUIP010000003">
    <property type="protein sequence ID" value="MFD2262309.1"/>
    <property type="molecule type" value="Genomic_DNA"/>
</dbReference>
<keyword evidence="9 11" id="KW-0342">GTP-binding</keyword>
<evidence type="ECO:0000256" key="3">
    <source>
        <dbReference type="ARBA" id="ARBA00011894"/>
    </source>
</evidence>
<dbReference type="PANTHER" id="PTHR32315:SF4">
    <property type="entry name" value="URACIL PHOSPHORIBOSYLTRANSFERASE, CHLOROPLASTIC"/>
    <property type="match status" value="1"/>
</dbReference>
<comment type="catalytic activity">
    <reaction evidence="11">
        <text>UMP + diphosphate = 5-phospho-alpha-D-ribose 1-diphosphate + uracil</text>
        <dbReference type="Rhea" id="RHEA:13017"/>
        <dbReference type="ChEBI" id="CHEBI:17568"/>
        <dbReference type="ChEBI" id="CHEBI:33019"/>
        <dbReference type="ChEBI" id="CHEBI:57865"/>
        <dbReference type="ChEBI" id="CHEBI:58017"/>
        <dbReference type="EC" id="2.4.2.9"/>
    </reaction>
</comment>
<dbReference type="PANTHER" id="PTHR32315">
    <property type="entry name" value="ADENINE PHOSPHORIBOSYLTRANSFERASE"/>
    <property type="match status" value="1"/>
</dbReference>
<comment type="similarity">
    <text evidence="2 11">Belongs to the UPRTase family.</text>
</comment>
<protein>
    <recommendedName>
        <fullName evidence="3 11">Uracil phosphoribosyltransferase</fullName>
        <ecNumber evidence="3 11">2.4.2.9</ecNumber>
    </recommendedName>
    <alternativeName>
        <fullName evidence="10 11">UMP pyrophosphorylase</fullName>
    </alternativeName>
    <alternativeName>
        <fullName evidence="11">UPRTase</fullName>
    </alternativeName>
</protein>
<evidence type="ECO:0000256" key="5">
    <source>
        <dbReference type="ARBA" id="ARBA00022676"/>
    </source>
</evidence>
<evidence type="ECO:0000256" key="7">
    <source>
        <dbReference type="ARBA" id="ARBA00022741"/>
    </source>
</evidence>
<evidence type="ECO:0000259" key="12">
    <source>
        <dbReference type="Pfam" id="PF14681"/>
    </source>
</evidence>
<sequence length="218" mass="24111">MSAAAEFPNLRVLDHPLIQHKLSHMRDKSCSTVRFRQFLHEISLLMGYEITRDLPLTNERIETPLVAMDAPVIAGKKVAVVSVLRAGLGMVEGLLDLMPSARQGHIGLYRDPETKRPVEYLVRLPNPADRLFILTDPMLATGNSAVHAVDVLLKNGVPRDMIRFMALVAAPEGLRVFNQQHADIPVFTASLDSHLNEHAYIVPGLGDAGDRLFGTKDH</sequence>
<evidence type="ECO:0000256" key="1">
    <source>
        <dbReference type="ARBA" id="ARBA00005180"/>
    </source>
</evidence>
<dbReference type="GO" id="GO:0004845">
    <property type="term" value="F:uracil phosphoribosyltransferase activity"/>
    <property type="evidence" value="ECO:0007669"/>
    <property type="project" value="UniProtKB-EC"/>
</dbReference>
<feature type="binding site" evidence="11">
    <location>
        <begin position="136"/>
        <end position="144"/>
    </location>
    <ligand>
        <name>5-phospho-alpha-D-ribose 1-diphosphate</name>
        <dbReference type="ChEBI" id="CHEBI:58017"/>
    </ligand>
</feature>
<keyword evidence="8 11" id="KW-0460">Magnesium</keyword>
<feature type="binding site" evidence="11">
    <location>
        <begin position="206"/>
        <end position="208"/>
    </location>
    <ligand>
        <name>uracil</name>
        <dbReference type="ChEBI" id="CHEBI:17568"/>
    </ligand>
</feature>
<evidence type="ECO:0000256" key="11">
    <source>
        <dbReference type="HAMAP-Rule" id="MF_01218"/>
    </source>
</evidence>
<evidence type="ECO:0000256" key="8">
    <source>
        <dbReference type="ARBA" id="ARBA00022842"/>
    </source>
</evidence>
<evidence type="ECO:0000256" key="4">
    <source>
        <dbReference type="ARBA" id="ARBA00022533"/>
    </source>
</evidence>
<evidence type="ECO:0000313" key="14">
    <source>
        <dbReference type="Proteomes" id="UP001597295"/>
    </source>
</evidence>
<dbReference type="InterPro" id="IPR050054">
    <property type="entry name" value="UPRTase/APRTase"/>
</dbReference>
<dbReference type="InterPro" id="IPR034332">
    <property type="entry name" value="Upp_B"/>
</dbReference>
<evidence type="ECO:0000256" key="9">
    <source>
        <dbReference type="ARBA" id="ARBA00023134"/>
    </source>
</evidence>
<reference evidence="14" key="1">
    <citation type="journal article" date="2019" name="Int. J. Syst. Evol. Microbiol.">
        <title>The Global Catalogue of Microorganisms (GCM) 10K type strain sequencing project: providing services to taxonomists for standard genome sequencing and annotation.</title>
        <authorList>
            <consortium name="The Broad Institute Genomics Platform"/>
            <consortium name="The Broad Institute Genome Sequencing Center for Infectious Disease"/>
            <person name="Wu L."/>
            <person name="Ma J."/>
        </authorList>
    </citation>
    <scope>NUCLEOTIDE SEQUENCE [LARGE SCALE GENOMIC DNA]</scope>
    <source>
        <strain evidence="14">CGMCC 1.19062</strain>
    </source>
</reference>
<feature type="binding site" evidence="11">
    <location>
        <position position="110"/>
    </location>
    <ligand>
        <name>5-phospho-alpha-D-ribose 1-diphosphate</name>
        <dbReference type="ChEBI" id="CHEBI:58017"/>
    </ligand>
</feature>
<keyword evidence="14" id="KW-1185">Reference proteome</keyword>
<keyword evidence="5 11" id="KW-0328">Glycosyltransferase</keyword>
<accession>A0ABW5DN04</accession>
<evidence type="ECO:0000256" key="10">
    <source>
        <dbReference type="ARBA" id="ARBA00031082"/>
    </source>
</evidence>
<comment type="activity regulation">
    <text evidence="11">Allosterically activated by GTP.</text>
</comment>
<keyword evidence="6 11" id="KW-0808">Transferase</keyword>
<name>A0ABW5DN04_9PROT</name>
<dbReference type="CDD" id="cd06223">
    <property type="entry name" value="PRTases_typeI"/>
    <property type="match status" value="1"/>
</dbReference>
<feature type="binding site" evidence="11">
    <location>
        <position position="207"/>
    </location>
    <ligand>
        <name>5-phospho-alpha-D-ribose 1-diphosphate</name>
        <dbReference type="ChEBI" id="CHEBI:58017"/>
    </ligand>
</feature>
<dbReference type="InterPro" id="IPR005765">
    <property type="entry name" value="UPRT"/>
</dbReference>
<dbReference type="NCBIfam" id="NF001097">
    <property type="entry name" value="PRK00129.1"/>
    <property type="match status" value="1"/>
</dbReference>
<dbReference type="Gene3D" id="3.40.50.2020">
    <property type="match status" value="1"/>
</dbReference>
<keyword evidence="4 11" id="KW-0021">Allosteric enzyme</keyword>
<dbReference type="RefSeq" id="WP_379875236.1">
    <property type="nucleotide sequence ID" value="NZ_JBHUIP010000003.1"/>
</dbReference>
<gene>
    <name evidence="11 13" type="primary">upp</name>
    <name evidence="13" type="ORF">ACFSM5_05370</name>
</gene>
<comment type="function">
    <text evidence="11">Catalyzes the conversion of uracil and 5-phospho-alpha-D-ribose 1-diphosphate (PRPP) to UMP and diphosphate.</text>
</comment>
<dbReference type="Pfam" id="PF14681">
    <property type="entry name" value="UPRTase"/>
    <property type="match status" value="1"/>
</dbReference>
<dbReference type="EC" id="2.4.2.9" evidence="3 11"/>
<dbReference type="HAMAP" id="MF_01218_B">
    <property type="entry name" value="Upp_B"/>
    <property type="match status" value="1"/>
</dbReference>
<dbReference type="SUPFAM" id="SSF53271">
    <property type="entry name" value="PRTase-like"/>
    <property type="match status" value="1"/>
</dbReference>
<proteinExistence type="inferred from homology"/>